<dbReference type="AlphaFoldDB" id="A0A0N8RBB6"/>
<dbReference type="Pfam" id="PF01935">
    <property type="entry name" value="DUF87"/>
    <property type="match status" value="1"/>
</dbReference>
<protein>
    <recommendedName>
        <fullName evidence="1">Helicase HerA central domain-containing protein</fullName>
    </recommendedName>
</protein>
<dbReference type="CDD" id="cd01127">
    <property type="entry name" value="TrwB_TraG_TraD_VirD4"/>
    <property type="match status" value="1"/>
</dbReference>
<dbReference type="InterPro" id="IPR008571">
    <property type="entry name" value="HerA-like"/>
</dbReference>
<reference evidence="2 3" key="1">
    <citation type="submission" date="2015-09" db="EMBL/GenBank/DDBJ databases">
        <title>Genome announcement of multiple Pseudomonas syringae strains.</title>
        <authorList>
            <person name="Thakur S."/>
            <person name="Wang P.W."/>
            <person name="Gong Y."/>
            <person name="Weir B.S."/>
            <person name="Guttman D.S."/>
        </authorList>
    </citation>
    <scope>NUCLEOTIDE SEQUENCE [LARGE SCALE GENOMIC DNA]</scope>
    <source>
        <strain evidence="2 3">ICMP17001</strain>
    </source>
</reference>
<evidence type="ECO:0000313" key="3">
    <source>
        <dbReference type="Proteomes" id="UP000051335"/>
    </source>
</evidence>
<dbReference type="Proteomes" id="UP000051335">
    <property type="component" value="Unassembled WGS sequence"/>
</dbReference>
<proteinExistence type="predicted"/>
<dbReference type="PANTHER" id="PTHR42957:SF1">
    <property type="entry name" value="HELICASE MJ1565-RELATED"/>
    <property type="match status" value="1"/>
</dbReference>
<dbReference type="RefSeq" id="WP_046235706.1">
    <property type="nucleotide sequence ID" value="NZ_LJQC01000032.1"/>
</dbReference>
<accession>A0A0N8RBB6</accession>
<dbReference type="EMBL" id="LJQC01000032">
    <property type="protein sequence ID" value="KPX11535.1"/>
    <property type="molecule type" value="Genomic_DNA"/>
</dbReference>
<dbReference type="PATRIC" id="fig|317659.3.peg.3585"/>
<dbReference type="InterPro" id="IPR027417">
    <property type="entry name" value="P-loop_NTPase"/>
</dbReference>
<organism evidence="2 3">
    <name type="scientific">Pseudomonas syringae pv. coryli</name>
    <dbReference type="NCBI Taxonomy" id="317659"/>
    <lineage>
        <taxon>Bacteria</taxon>
        <taxon>Pseudomonadati</taxon>
        <taxon>Pseudomonadota</taxon>
        <taxon>Gammaproteobacteria</taxon>
        <taxon>Pseudomonadales</taxon>
        <taxon>Pseudomonadaceae</taxon>
        <taxon>Pseudomonas</taxon>
    </lineage>
</organism>
<dbReference type="InterPro" id="IPR002789">
    <property type="entry name" value="HerA_central"/>
</dbReference>
<dbReference type="Gene3D" id="3.40.50.300">
    <property type="entry name" value="P-loop containing nucleotide triphosphate hydrolases"/>
    <property type="match status" value="2"/>
</dbReference>
<dbReference type="SUPFAM" id="SSF52540">
    <property type="entry name" value="P-loop containing nucleoside triphosphate hydrolases"/>
    <property type="match status" value="1"/>
</dbReference>
<evidence type="ECO:0000313" key="2">
    <source>
        <dbReference type="EMBL" id="KPX11535.1"/>
    </source>
</evidence>
<evidence type="ECO:0000259" key="1">
    <source>
        <dbReference type="Pfam" id="PF01935"/>
    </source>
</evidence>
<dbReference type="PANTHER" id="PTHR42957">
    <property type="entry name" value="HELICASE MJ1565-RELATED"/>
    <property type="match status" value="1"/>
</dbReference>
<feature type="domain" description="Helicase HerA central" evidence="1">
    <location>
        <begin position="129"/>
        <end position="260"/>
    </location>
</feature>
<comment type="caution">
    <text evidence="2">The sequence shown here is derived from an EMBL/GenBank/DDBJ whole genome shotgun (WGS) entry which is preliminary data.</text>
</comment>
<gene>
    <name evidence="2" type="ORF">ALO75_200274</name>
</gene>
<name>A0A0N8RBB6_9PSED</name>
<keyword evidence="3" id="KW-1185">Reference proteome</keyword>
<sequence>MSIRVGEVIAVHGTKLVLKIDEQSSKETLFYEGERYKGVSIREYLSIQRGFREIICIVEGEYLDESRTEMHDGRQTFVRKVEARPIGYFDRSGFTQGIKYLPMIQDAAYLLPEEKIRSIFDRKADSDFRIGTMLKEEIAIGLPWKRLFNSHIGIFGNTGSGKSNTLAKLYTVLFDQKLPLITGKSRFIILDFNGEYGGEQLVAADHKTVYQLSTLTAPNVNDLASRFPLATQEFWQLETMALLFQATPNTQRPFLNRVISGRERYRAIPGALANYAKLVFHTSFCAGEVKTATLDLMRTVSRLMGNQQVQDMLADVVWHRLGGRFTYQGRFIGTDGAQYAADVAPIVETLDATGLDEFDQLVLRVNLQLMSDLNAGYVQFEHIQPLLKRVESSLANLRNVLSVSDAAPDERLLTVISMRRCNNEIKKVLPLLFAKHYYNSHKATVTNPPDRTIHLIVDEAHNILSDQSARESETWKDYRLEQFEEIIKEGRKFGMFITIASQRPADISPTIVSQLHNFFIHRLVNDRDLYLIDNTISTLDSMSRSLIPGLSQGCCVITGTAFELPMVIQVDRLLDGKQPASEDVDLDRLWSDALAVGADE</sequence>